<feature type="region of interest" description="Disordered" evidence="1">
    <location>
        <begin position="41"/>
        <end position="83"/>
    </location>
</feature>
<dbReference type="EMBL" id="BSFL01000005">
    <property type="protein sequence ID" value="GLK81646.1"/>
    <property type="molecule type" value="Genomic_DNA"/>
</dbReference>
<evidence type="ECO:0000313" key="3">
    <source>
        <dbReference type="Proteomes" id="UP001143309"/>
    </source>
</evidence>
<feature type="compositionally biased region" description="Gly residues" evidence="1">
    <location>
        <begin position="74"/>
        <end position="83"/>
    </location>
</feature>
<sequence length="83" mass="9462">MLRRGGLIWFTGSGTLERRRQPASGRLSVWRDRFEIPSPDPIRERAARRDGRDARRRFDDTARVEPPHPRARPGCGGLRAQGA</sequence>
<gene>
    <name evidence="2" type="ORF">GCM10008174_33870</name>
</gene>
<evidence type="ECO:0000256" key="1">
    <source>
        <dbReference type="SAM" id="MobiDB-lite"/>
    </source>
</evidence>
<organism evidence="2 3">
    <name type="scientific">Methylopila turkensis</name>
    <dbReference type="NCBI Taxonomy" id="1437816"/>
    <lineage>
        <taxon>Bacteria</taxon>
        <taxon>Pseudomonadati</taxon>
        <taxon>Pseudomonadota</taxon>
        <taxon>Alphaproteobacteria</taxon>
        <taxon>Hyphomicrobiales</taxon>
        <taxon>Methylopilaceae</taxon>
        <taxon>Methylopila</taxon>
    </lineage>
</organism>
<comment type="caution">
    <text evidence="2">The sequence shown here is derived from an EMBL/GenBank/DDBJ whole genome shotgun (WGS) entry which is preliminary data.</text>
</comment>
<reference evidence="2" key="1">
    <citation type="journal article" date="2014" name="Int. J. Syst. Evol. Microbiol.">
        <title>Complete genome sequence of Corynebacterium casei LMG S-19264T (=DSM 44701T), isolated from a smear-ripened cheese.</title>
        <authorList>
            <consortium name="US DOE Joint Genome Institute (JGI-PGF)"/>
            <person name="Walter F."/>
            <person name="Albersmeier A."/>
            <person name="Kalinowski J."/>
            <person name="Ruckert C."/>
        </authorList>
    </citation>
    <scope>NUCLEOTIDE SEQUENCE</scope>
    <source>
        <strain evidence="2">VKM B-2748</strain>
    </source>
</reference>
<evidence type="ECO:0000313" key="2">
    <source>
        <dbReference type="EMBL" id="GLK81646.1"/>
    </source>
</evidence>
<accession>A0A9W6JPZ4</accession>
<name>A0A9W6JPZ4_9HYPH</name>
<dbReference type="Proteomes" id="UP001143309">
    <property type="component" value="Unassembled WGS sequence"/>
</dbReference>
<dbReference type="AlphaFoldDB" id="A0A9W6JPZ4"/>
<keyword evidence="3" id="KW-1185">Reference proteome</keyword>
<feature type="compositionally biased region" description="Basic and acidic residues" evidence="1">
    <location>
        <begin position="41"/>
        <end position="68"/>
    </location>
</feature>
<reference evidence="2" key="2">
    <citation type="submission" date="2023-01" db="EMBL/GenBank/DDBJ databases">
        <authorList>
            <person name="Sun Q."/>
            <person name="Evtushenko L."/>
        </authorList>
    </citation>
    <scope>NUCLEOTIDE SEQUENCE</scope>
    <source>
        <strain evidence="2">VKM B-2748</strain>
    </source>
</reference>
<proteinExistence type="predicted"/>
<protein>
    <submittedName>
        <fullName evidence="2">Uncharacterized protein</fullName>
    </submittedName>
</protein>